<evidence type="ECO:0000256" key="4">
    <source>
        <dbReference type="ARBA" id="ARBA00022803"/>
    </source>
</evidence>
<dbReference type="GO" id="GO:0016853">
    <property type="term" value="F:isomerase activity"/>
    <property type="evidence" value="ECO:0007669"/>
    <property type="project" value="UniProtKB-KW"/>
</dbReference>
<dbReference type="PANTHER" id="PTHR16263">
    <property type="entry name" value="TETRATRICOPEPTIDE REPEAT PROTEIN 38"/>
    <property type="match status" value="1"/>
</dbReference>
<accession>A0A2G8TB07</accession>
<protein>
    <recommendedName>
        <fullName evidence="2">Tetratricopeptide repeat protein 38</fullName>
    </recommendedName>
</protein>
<keyword evidence="5" id="KW-0413">Isomerase</keyword>
<dbReference type="SUPFAM" id="SSF48452">
    <property type="entry name" value="TPR-like"/>
    <property type="match status" value="2"/>
</dbReference>
<dbReference type="Proteomes" id="UP000230390">
    <property type="component" value="Unassembled WGS sequence"/>
</dbReference>
<comment type="caution">
    <text evidence="5">The sequence shown here is derived from an EMBL/GenBank/DDBJ whole genome shotgun (WGS) entry which is preliminary data.</text>
</comment>
<dbReference type="CDD" id="cd05804">
    <property type="entry name" value="StaR_like"/>
    <property type="match status" value="1"/>
</dbReference>
<dbReference type="EMBL" id="PDOC01000016">
    <property type="protein sequence ID" value="PIL43212.1"/>
    <property type="molecule type" value="Genomic_DNA"/>
</dbReference>
<comment type="similarity">
    <text evidence="1">Belongs to the TTC38 family.</text>
</comment>
<evidence type="ECO:0000256" key="2">
    <source>
        <dbReference type="ARBA" id="ARBA00019992"/>
    </source>
</evidence>
<evidence type="ECO:0000313" key="5">
    <source>
        <dbReference type="EMBL" id="PIL43212.1"/>
    </source>
</evidence>
<reference evidence="5 6" key="1">
    <citation type="submission" date="2017-10" db="EMBL/GenBank/DDBJ databases">
        <title>Massilia psychrophilum sp. nov., a novel purple-pigmented bacterium isolated from Tianshan glacier, Xinjiang Municipality, China.</title>
        <authorList>
            <person name="Wang H."/>
        </authorList>
    </citation>
    <scope>NUCLEOTIDE SEQUENCE [LARGE SCALE GENOMIC DNA]</scope>
    <source>
        <strain evidence="5 6">JCM 30074</strain>
    </source>
</reference>
<dbReference type="RefSeq" id="WP_131021784.1">
    <property type="nucleotide sequence ID" value="NZ_JBHLYV010000095.1"/>
</dbReference>
<dbReference type="PANTHER" id="PTHR16263:SF4">
    <property type="entry name" value="TETRATRICOPEPTIDE REPEAT PROTEIN 38"/>
    <property type="match status" value="1"/>
</dbReference>
<proteinExistence type="inferred from homology"/>
<evidence type="ECO:0000313" key="6">
    <source>
        <dbReference type="Proteomes" id="UP000230390"/>
    </source>
</evidence>
<evidence type="ECO:0000256" key="1">
    <source>
        <dbReference type="ARBA" id="ARBA00005857"/>
    </source>
</evidence>
<keyword evidence="4" id="KW-0802">TPR repeat</keyword>
<dbReference type="InterPro" id="IPR011990">
    <property type="entry name" value="TPR-like_helical_dom_sf"/>
</dbReference>
<sequence length="431" mass="47310">MEARINLTRGAEVDARGCAISGASSTALDDFERALALSQSWRAGADNALLPALQEAPQFVMAHALHAWLNLSSRDPSRVAAARPILLGAVSLPANDRERMHLAAIGAALADDYERARLMLVDLLRVYPRDVLALQIGHMLDYALGDIEQLIQRVAAVLPAWSRELPGYHAVLSMRAFGLVESGEYERAEEAAEAALALNPADARAHHAMAHVFEMSERPDAGVRWLGRHSGAWGNQTVVATHCWWHVALFHLAQDRHDLALKIYDQRIRTGGSTAIADLIDAAALLWRVLLRGGDAGARWAELADAWAPHLEDRFCSFNDLHAMLAFVGAGDWDRARHLERVLAECQARQTRHGATTRMLGLPACRALMAFGRGDDTLALTLLASLPAQAHRFGGSHAQRDVLNLTMLQTVERLRRPRHRPVHESALKLAA</sequence>
<keyword evidence="3" id="KW-0677">Repeat</keyword>
<keyword evidence="6" id="KW-1185">Reference proteome</keyword>
<dbReference type="OrthoDB" id="9815900at2"/>
<dbReference type="Gene3D" id="1.25.40.10">
    <property type="entry name" value="Tetratricopeptide repeat domain"/>
    <property type="match status" value="1"/>
</dbReference>
<organism evidence="5 6">
    <name type="scientific">Massilia eurypsychrophila</name>
    <dbReference type="NCBI Taxonomy" id="1485217"/>
    <lineage>
        <taxon>Bacteria</taxon>
        <taxon>Pseudomonadati</taxon>
        <taxon>Pseudomonadota</taxon>
        <taxon>Betaproteobacteria</taxon>
        <taxon>Burkholderiales</taxon>
        <taxon>Oxalobacteraceae</taxon>
        <taxon>Telluria group</taxon>
        <taxon>Massilia</taxon>
    </lineage>
</organism>
<gene>
    <name evidence="5" type="ORF">CR105_20695</name>
</gene>
<evidence type="ECO:0000256" key="3">
    <source>
        <dbReference type="ARBA" id="ARBA00022737"/>
    </source>
</evidence>
<name>A0A2G8TB07_9BURK</name>
<dbReference type="InterPro" id="IPR033891">
    <property type="entry name" value="TTC38"/>
</dbReference>
<dbReference type="AlphaFoldDB" id="A0A2G8TB07"/>